<protein>
    <submittedName>
        <fullName evidence="10">NitT/TauT family transport system substrate-binding protein</fullName>
    </submittedName>
</protein>
<dbReference type="SUPFAM" id="SSF53850">
    <property type="entry name" value="Periplasmic binding protein-like II"/>
    <property type="match status" value="1"/>
</dbReference>
<dbReference type="Gene3D" id="3.40.190.10">
    <property type="entry name" value="Periplasmic binding protein-like II"/>
    <property type="match status" value="2"/>
</dbReference>
<reference evidence="10 11" key="1">
    <citation type="submission" date="2020-08" db="EMBL/GenBank/DDBJ databases">
        <title>Genomic Encyclopedia of Type Strains, Phase IV (KMG-IV): sequencing the most valuable type-strain genomes for metagenomic binning, comparative biology and taxonomic classification.</title>
        <authorList>
            <person name="Goeker M."/>
        </authorList>
    </citation>
    <scope>NUCLEOTIDE SEQUENCE [LARGE SCALE GENOMIC DNA]</scope>
    <source>
        <strain evidence="10 11">YIM 65646</strain>
    </source>
</reference>
<dbReference type="PANTHER" id="PTHR30024">
    <property type="entry name" value="ALIPHATIC SULFONATES-BINDING PROTEIN-RELATED"/>
    <property type="match status" value="1"/>
</dbReference>
<sequence>MSSRRYRLVAVIAAFVLAAGALTACGGGDDAAGSGGEAGTLRLGYFPNITHAPALVGVQNGIFAEKLGADVKLEPTTFNAGPEAIEALFSGAIDATYIGPNPAINGWAKSEGTALRIIAGSTSGGAGLVVRDGINAPADLKGKKIATPQLGNTQDVALRAWLKTNGLNADQQGGGDVSILPTANSDTVTSFAAGDLDGAWVPEPFFSTLINKHGAKVLVDEKDLWPGGQFVTTHLIVRAEFLEEHPDTVKKLLDGHIAAVDYVNASPAEAQTAANAHLESLNGKKLDPAIIEAAWKNLTYTVDPVATSLQASAQHAQDVGLLDPVDLKGIYALDLLNEKLRALGKPEVSAGELAP</sequence>
<comment type="caution">
    <text evidence="10">The sequence shown here is derived from an EMBL/GenBank/DDBJ whole genome shotgun (WGS) entry which is preliminary data.</text>
</comment>
<feature type="chain" id="PRO_5038622847" evidence="9">
    <location>
        <begin position="24"/>
        <end position="355"/>
    </location>
</feature>
<feature type="signal peptide" evidence="9">
    <location>
        <begin position="1"/>
        <end position="23"/>
    </location>
</feature>
<dbReference type="PANTHER" id="PTHR30024:SF47">
    <property type="entry name" value="TAURINE-BINDING PERIPLASMIC PROTEIN"/>
    <property type="match status" value="1"/>
</dbReference>
<keyword evidence="11" id="KW-1185">Reference proteome</keyword>
<evidence type="ECO:0000256" key="3">
    <source>
        <dbReference type="ARBA" id="ARBA00010742"/>
    </source>
</evidence>
<evidence type="ECO:0000256" key="4">
    <source>
        <dbReference type="ARBA" id="ARBA00022448"/>
    </source>
</evidence>
<accession>A0A841G0A6</accession>
<dbReference type="RefSeq" id="WP_184790921.1">
    <property type="nucleotide sequence ID" value="NZ_BONT01000047.1"/>
</dbReference>
<comment type="subcellular location">
    <subcellularLocation>
        <location evidence="2">Cell inner membrane</location>
    </subcellularLocation>
    <subcellularLocation>
        <location evidence="1">Periplasm</location>
    </subcellularLocation>
</comment>
<dbReference type="EMBL" id="JACHGT010000015">
    <property type="protein sequence ID" value="MBB6038119.1"/>
    <property type="molecule type" value="Genomic_DNA"/>
</dbReference>
<dbReference type="InterPro" id="IPR044527">
    <property type="entry name" value="NrtA/CpmA_ABC-bd_dom"/>
</dbReference>
<dbReference type="AlphaFoldDB" id="A0A841G0A6"/>
<dbReference type="PROSITE" id="PS51257">
    <property type="entry name" value="PROKAR_LIPOPROTEIN"/>
    <property type="match status" value="1"/>
</dbReference>
<name>A0A841G0A6_9ACTN</name>
<dbReference type="GO" id="GO:0005886">
    <property type="term" value="C:plasma membrane"/>
    <property type="evidence" value="ECO:0007669"/>
    <property type="project" value="UniProtKB-SubCell"/>
</dbReference>
<gene>
    <name evidence="10" type="ORF">HNR73_005999</name>
</gene>
<keyword evidence="7 9" id="KW-0732">Signal</keyword>
<proteinExistence type="inferred from homology"/>
<dbReference type="Proteomes" id="UP000548476">
    <property type="component" value="Unassembled WGS sequence"/>
</dbReference>
<evidence type="ECO:0000256" key="6">
    <source>
        <dbReference type="ARBA" id="ARBA00022519"/>
    </source>
</evidence>
<dbReference type="Pfam" id="PF13379">
    <property type="entry name" value="NMT1_2"/>
    <property type="match status" value="1"/>
</dbReference>
<evidence type="ECO:0000256" key="8">
    <source>
        <dbReference type="ARBA" id="ARBA00023136"/>
    </source>
</evidence>
<evidence type="ECO:0000256" key="5">
    <source>
        <dbReference type="ARBA" id="ARBA00022475"/>
    </source>
</evidence>
<keyword evidence="6" id="KW-0997">Cell inner membrane</keyword>
<evidence type="ECO:0000256" key="9">
    <source>
        <dbReference type="SAM" id="SignalP"/>
    </source>
</evidence>
<evidence type="ECO:0000256" key="1">
    <source>
        <dbReference type="ARBA" id="ARBA00004418"/>
    </source>
</evidence>
<keyword evidence="4" id="KW-0813">Transport</keyword>
<dbReference type="NCBIfam" id="TIGR01728">
    <property type="entry name" value="SsuA_fam"/>
    <property type="match status" value="1"/>
</dbReference>
<dbReference type="GO" id="GO:0042626">
    <property type="term" value="F:ATPase-coupled transmembrane transporter activity"/>
    <property type="evidence" value="ECO:0007669"/>
    <property type="project" value="InterPro"/>
</dbReference>
<dbReference type="InterPro" id="IPR010067">
    <property type="entry name" value="ABC_SsuA_sub-bd"/>
</dbReference>
<evidence type="ECO:0000313" key="11">
    <source>
        <dbReference type="Proteomes" id="UP000548476"/>
    </source>
</evidence>
<evidence type="ECO:0000313" key="10">
    <source>
        <dbReference type="EMBL" id="MBB6038119.1"/>
    </source>
</evidence>
<evidence type="ECO:0000256" key="2">
    <source>
        <dbReference type="ARBA" id="ARBA00004533"/>
    </source>
</evidence>
<keyword evidence="5" id="KW-1003">Cell membrane</keyword>
<comment type="similarity">
    <text evidence="3">Belongs to the bacterial solute-binding protein SsuA/TauA family.</text>
</comment>
<evidence type="ECO:0000256" key="7">
    <source>
        <dbReference type="ARBA" id="ARBA00022729"/>
    </source>
</evidence>
<keyword evidence="8" id="KW-0472">Membrane</keyword>
<dbReference type="CDD" id="cd13553">
    <property type="entry name" value="PBP2_NrtA_CpmA_like"/>
    <property type="match status" value="1"/>
</dbReference>
<dbReference type="GO" id="GO:0042597">
    <property type="term" value="C:periplasmic space"/>
    <property type="evidence" value="ECO:0007669"/>
    <property type="project" value="UniProtKB-SubCell"/>
</dbReference>
<organism evidence="10 11">
    <name type="scientific">Phytomonospora endophytica</name>
    <dbReference type="NCBI Taxonomy" id="714109"/>
    <lineage>
        <taxon>Bacteria</taxon>
        <taxon>Bacillati</taxon>
        <taxon>Actinomycetota</taxon>
        <taxon>Actinomycetes</taxon>
        <taxon>Micromonosporales</taxon>
        <taxon>Micromonosporaceae</taxon>
        <taxon>Phytomonospora</taxon>
    </lineage>
</organism>